<evidence type="ECO:0000256" key="7">
    <source>
        <dbReference type="ARBA" id="ARBA00023277"/>
    </source>
</evidence>
<keyword evidence="3" id="KW-0964">Secreted</keyword>
<dbReference type="AlphaFoldDB" id="A0A1I1VP77"/>
<comment type="function">
    <text evidence="9">Involved in degradation of plant cell walls. Hydrolyzes the feruloyl-arabinose ester bond in arabinoxylans, and the feruloyl-galactose ester bond in pectin. Active against paranitrophenyl-acetate, methyl ferulate and wheat arabinoxylan.</text>
</comment>
<keyword evidence="6" id="KW-0378">Hydrolase</keyword>
<evidence type="ECO:0000256" key="3">
    <source>
        <dbReference type="ARBA" id="ARBA00022525"/>
    </source>
</evidence>
<proteinExistence type="inferred from homology"/>
<dbReference type="GO" id="GO:0045493">
    <property type="term" value="P:xylan catabolic process"/>
    <property type="evidence" value="ECO:0007669"/>
    <property type="project" value="UniProtKB-KW"/>
</dbReference>
<evidence type="ECO:0000256" key="5">
    <source>
        <dbReference type="ARBA" id="ARBA00022729"/>
    </source>
</evidence>
<name>A0A1I1VP77_9BACT</name>
<evidence type="ECO:0000313" key="12">
    <source>
        <dbReference type="Proteomes" id="UP000199400"/>
    </source>
</evidence>
<dbReference type="PANTHER" id="PTHR38050:SF1">
    <property type="entry name" value="FERULOYL ESTERASE C"/>
    <property type="match status" value="1"/>
</dbReference>
<keyword evidence="7" id="KW-0119">Carbohydrate metabolism</keyword>
<feature type="compositionally biased region" description="Low complexity" evidence="10">
    <location>
        <begin position="51"/>
        <end position="109"/>
    </location>
</feature>
<organism evidence="11 12">
    <name type="scientific">Nannocystis exedens</name>
    <dbReference type="NCBI Taxonomy" id="54"/>
    <lineage>
        <taxon>Bacteria</taxon>
        <taxon>Pseudomonadati</taxon>
        <taxon>Myxococcota</taxon>
        <taxon>Polyangia</taxon>
        <taxon>Nannocystales</taxon>
        <taxon>Nannocystaceae</taxon>
        <taxon>Nannocystis</taxon>
    </lineage>
</organism>
<dbReference type="InterPro" id="IPR029058">
    <property type="entry name" value="AB_hydrolase_fold"/>
</dbReference>
<keyword evidence="12" id="KW-1185">Reference proteome</keyword>
<dbReference type="GO" id="GO:0005576">
    <property type="term" value="C:extracellular region"/>
    <property type="evidence" value="ECO:0007669"/>
    <property type="project" value="UniProtKB-SubCell"/>
</dbReference>
<gene>
    <name evidence="11" type="ORF">SAMN02745121_01761</name>
</gene>
<protein>
    <submittedName>
        <fullName evidence="11">Predicted esterase</fullName>
    </submittedName>
</protein>
<evidence type="ECO:0000256" key="9">
    <source>
        <dbReference type="ARBA" id="ARBA00025250"/>
    </source>
</evidence>
<keyword evidence="8" id="KW-0624">Polysaccharide degradation</keyword>
<dbReference type="InterPro" id="IPR043595">
    <property type="entry name" value="FaeB/C/D"/>
</dbReference>
<evidence type="ECO:0000256" key="1">
    <source>
        <dbReference type="ARBA" id="ARBA00004613"/>
    </source>
</evidence>
<accession>A0A1I1VP77</accession>
<evidence type="ECO:0000256" key="2">
    <source>
        <dbReference type="ARBA" id="ARBA00010278"/>
    </source>
</evidence>
<feature type="region of interest" description="Disordered" evidence="10">
    <location>
        <begin position="51"/>
        <end position="127"/>
    </location>
</feature>
<dbReference type="SUPFAM" id="SSF53474">
    <property type="entry name" value="alpha/beta-Hydrolases"/>
    <property type="match status" value="1"/>
</dbReference>
<comment type="subcellular location">
    <subcellularLocation>
        <location evidence="1">Secreted</location>
    </subcellularLocation>
</comment>
<keyword evidence="4" id="KW-0858">Xylan degradation</keyword>
<dbReference type="Gene3D" id="3.40.50.1820">
    <property type="entry name" value="alpha/beta hydrolase"/>
    <property type="match status" value="1"/>
</dbReference>
<evidence type="ECO:0000256" key="6">
    <source>
        <dbReference type="ARBA" id="ARBA00022801"/>
    </source>
</evidence>
<keyword evidence="5" id="KW-0732">Signal</keyword>
<evidence type="ECO:0000256" key="10">
    <source>
        <dbReference type="SAM" id="MobiDB-lite"/>
    </source>
</evidence>
<dbReference type="EMBL" id="FOMX01000005">
    <property type="protein sequence ID" value="SFD83878.1"/>
    <property type="molecule type" value="Genomic_DNA"/>
</dbReference>
<dbReference type="GO" id="GO:0030600">
    <property type="term" value="F:feruloyl esterase activity"/>
    <property type="evidence" value="ECO:0007669"/>
    <property type="project" value="InterPro"/>
</dbReference>
<dbReference type="PANTHER" id="PTHR38050">
    <property type="match status" value="1"/>
</dbReference>
<comment type="similarity">
    <text evidence="2">Belongs to the faeC family.</text>
</comment>
<evidence type="ECO:0000256" key="8">
    <source>
        <dbReference type="ARBA" id="ARBA00023326"/>
    </source>
</evidence>
<dbReference type="Proteomes" id="UP000199400">
    <property type="component" value="Unassembled WGS sequence"/>
</dbReference>
<sequence length="432" mass="45656">MNRAPSGVSERGHGDFAQRREKMAGVMRRGLLCLPLLAALACGDDLVGETEVATPGTTEPTTGTSTAGPTGPTTTQTPPETSEGSMSGAETTTTGAPTSTSEPPTSTTGDPPKADMGSSGGDFLRCHDAPPDGATLAPDIPAYGGTCPTLEIGYMEGQAYNVLPQQLGGGTVERQFLVIAPEDAGPDERLPVIFLWHWLGGDAQDFYERGDVQNAVNQKRFIAVIPEAREGLLFKWPFSAIDSDADLEAEFQFFDDMLSCVAEQFSVNKECVSSTGVSAGALFTSQLAGGRGDVLSSFMSLSGGTGGAIKPWTAPAHKMPAMVLWGGPDDFCILIDFEQTSKDLEQNLEAGGHFVLECVHNCNHSTPPFPVEPGETAFAPLWDFFLDHPYWLAPGESPYNEFGIPAGMPDWCAIGAGNAVPPPEPCDKNECS</sequence>
<reference evidence="12" key="1">
    <citation type="submission" date="2016-10" db="EMBL/GenBank/DDBJ databases">
        <authorList>
            <person name="Varghese N."/>
            <person name="Submissions S."/>
        </authorList>
    </citation>
    <scope>NUCLEOTIDE SEQUENCE [LARGE SCALE GENOMIC DNA]</scope>
    <source>
        <strain evidence="12">ATCC 25963</strain>
    </source>
</reference>
<evidence type="ECO:0000256" key="4">
    <source>
        <dbReference type="ARBA" id="ARBA00022651"/>
    </source>
</evidence>
<evidence type="ECO:0000313" key="11">
    <source>
        <dbReference type="EMBL" id="SFD83878.1"/>
    </source>
</evidence>